<evidence type="ECO:0000259" key="7">
    <source>
        <dbReference type="PROSITE" id="PS50011"/>
    </source>
</evidence>
<dbReference type="InterPro" id="IPR011009">
    <property type="entry name" value="Kinase-like_dom_sf"/>
</dbReference>
<evidence type="ECO:0000313" key="9">
    <source>
        <dbReference type="Proteomes" id="UP001595765"/>
    </source>
</evidence>
<keyword evidence="6" id="KW-1133">Transmembrane helix</keyword>
<name>A0ABV8HMZ9_9ACTN</name>
<dbReference type="PANTHER" id="PTHR45832:SF22">
    <property type="entry name" value="SERINE_THREONINE-PROTEIN KINASE SAMKA-RELATED"/>
    <property type="match status" value="1"/>
</dbReference>
<gene>
    <name evidence="8" type="ORF">ACFO3J_09330</name>
</gene>
<keyword evidence="6" id="KW-0812">Transmembrane</keyword>
<dbReference type="SUPFAM" id="SSF56112">
    <property type="entry name" value="Protein kinase-like (PK-like)"/>
    <property type="match status" value="1"/>
</dbReference>
<dbReference type="Proteomes" id="UP001595765">
    <property type="component" value="Unassembled WGS sequence"/>
</dbReference>
<evidence type="ECO:0000256" key="6">
    <source>
        <dbReference type="SAM" id="Phobius"/>
    </source>
</evidence>
<evidence type="ECO:0000256" key="3">
    <source>
        <dbReference type="ARBA" id="ARBA00022840"/>
    </source>
</evidence>
<dbReference type="PROSITE" id="PS00109">
    <property type="entry name" value="PROTEIN_KINASE_TYR"/>
    <property type="match status" value="1"/>
</dbReference>
<comment type="caution">
    <text evidence="8">The sequence shown here is derived from an EMBL/GenBank/DDBJ whole genome shotgun (WGS) entry which is preliminary data.</text>
</comment>
<feature type="domain" description="Protein kinase" evidence="7">
    <location>
        <begin position="15"/>
        <end position="280"/>
    </location>
</feature>
<protein>
    <submittedName>
        <fullName evidence="8">Protein kinase</fullName>
    </submittedName>
</protein>
<evidence type="ECO:0000256" key="5">
    <source>
        <dbReference type="SAM" id="MobiDB-lite"/>
    </source>
</evidence>
<keyword evidence="8" id="KW-0418">Kinase</keyword>
<feature type="transmembrane region" description="Helical" evidence="6">
    <location>
        <begin position="318"/>
        <end position="337"/>
    </location>
</feature>
<dbReference type="PROSITE" id="PS50011">
    <property type="entry name" value="PROTEIN_KINASE_DOM"/>
    <property type="match status" value="1"/>
</dbReference>
<comment type="similarity">
    <text evidence="1">Belongs to the protein kinase superfamily. STE Ser/Thr protein kinase family. STE20 subfamily.</text>
</comment>
<keyword evidence="2 4" id="KW-0547">Nucleotide-binding</keyword>
<keyword evidence="6" id="KW-0472">Membrane</keyword>
<keyword evidence="9" id="KW-1185">Reference proteome</keyword>
<dbReference type="InterPro" id="IPR000719">
    <property type="entry name" value="Prot_kinase_dom"/>
</dbReference>
<keyword evidence="8" id="KW-0808">Transferase</keyword>
<sequence length="642" mass="67621">MRDVAQVGDVIAERYVLRERIGAGGMGVVWQAQDRRLDRTVALKCAKVDDERAVVRLRREAANAAALDHPNIVSVYDYFHDGLGWWIAMEYVPSRSLAGVMAEEGLLPPVRVAAIGRQIADALAAAHAKGIVHRDVTPENILVTGERGEMAATGETREEVAKLADFGISHALWGETLDGSTTGGVRGKPRYMAPEVAKGHTASVESDLFSLGASLFAAVEGGSPYGEATSPMAYIARALAGQTRTPRRAGPLTRPLTALLRKNPRDRPTAARTRQLLEEIAPLSQAVRSPPGSEPAGDPVGTSTLPLWRWYVTRRQRWSAAGVVAVFVLGTLAWLLWGPGPAINPGPDREAGSAAPKGAAARSGIGDDRRADPCALLDAASLRRFGPVRLVTDYGNFDRCDLLVDDGGADSADVAVTLLDARVEIGSQVRTRKTGDMTVAAEPLGDGECDRTVRLADGKHVQIMARQTGSALPDLCAMADTATAHAVTVLRRGPVPPRASAPVAGSLATADACELLPATALRRTPGLGAARPEADFGHFGCEWNSPSGDRAVGLVFDRNDPPLEAEGGRPVQLSGKQALVAAEPDEPGTCDALIVQRTFTDLQGESVQERVKLTVSGAGPVAELCGTARDLGAVAAGRLPKA</sequence>
<evidence type="ECO:0000256" key="2">
    <source>
        <dbReference type="ARBA" id="ARBA00022741"/>
    </source>
</evidence>
<accession>A0ABV8HMZ9</accession>
<evidence type="ECO:0000256" key="4">
    <source>
        <dbReference type="PROSITE-ProRule" id="PRU10141"/>
    </source>
</evidence>
<organism evidence="8 9">
    <name type="scientific">Streptomyces polygonati</name>
    <dbReference type="NCBI Taxonomy" id="1617087"/>
    <lineage>
        <taxon>Bacteria</taxon>
        <taxon>Bacillati</taxon>
        <taxon>Actinomycetota</taxon>
        <taxon>Actinomycetes</taxon>
        <taxon>Kitasatosporales</taxon>
        <taxon>Streptomycetaceae</taxon>
        <taxon>Streptomyces</taxon>
    </lineage>
</organism>
<feature type="compositionally biased region" description="Low complexity" evidence="5">
    <location>
        <begin position="352"/>
        <end position="364"/>
    </location>
</feature>
<dbReference type="PROSITE" id="PS00107">
    <property type="entry name" value="PROTEIN_KINASE_ATP"/>
    <property type="match status" value="1"/>
</dbReference>
<dbReference type="PANTHER" id="PTHR45832">
    <property type="entry name" value="SERINE/THREONINE-PROTEIN KINASE SAMKA-RELATED-RELATED"/>
    <property type="match status" value="1"/>
</dbReference>
<dbReference type="InterPro" id="IPR051931">
    <property type="entry name" value="PAK3-like"/>
</dbReference>
<dbReference type="InterPro" id="IPR017441">
    <property type="entry name" value="Protein_kinase_ATP_BS"/>
</dbReference>
<evidence type="ECO:0000256" key="1">
    <source>
        <dbReference type="ARBA" id="ARBA00008874"/>
    </source>
</evidence>
<dbReference type="Gene3D" id="3.30.200.20">
    <property type="entry name" value="Phosphorylase Kinase, domain 1"/>
    <property type="match status" value="1"/>
</dbReference>
<dbReference type="GO" id="GO:0016301">
    <property type="term" value="F:kinase activity"/>
    <property type="evidence" value="ECO:0007669"/>
    <property type="project" value="UniProtKB-KW"/>
</dbReference>
<dbReference type="Gene3D" id="1.10.510.10">
    <property type="entry name" value="Transferase(Phosphotransferase) domain 1"/>
    <property type="match status" value="1"/>
</dbReference>
<feature type="region of interest" description="Disordered" evidence="5">
    <location>
        <begin position="346"/>
        <end position="367"/>
    </location>
</feature>
<reference evidence="9" key="1">
    <citation type="journal article" date="2019" name="Int. J. Syst. Evol. Microbiol.">
        <title>The Global Catalogue of Microorganisms (GCM) 10K type strain sequencing project: providing services to taxonomists for standard genome sequencing and annotation.</title>
        <authorList>
            <consortium name="The Broad Institute Genomics Platform"/>
            <consortium name="The Broad Institute Genome Sequencing Center for Infectious Disease"/>
            <person name="Wu L."/>
            <person name="Ma J."/>
        </authorList>
    </citation>
    <scope>NUCLEOTIDE SEQUENCE [LARGE SCALE GENOMIC DNA]</scope>
    <source>
        <strain evidence="9">CGMCC 4.7237</strain>
    </source>
</reference>
<dbReference type="InterPro" id="IPR008266">
    <property type="entry name" value="Tyr_kinase_AS"/>
</dbReference>
<dbReference type="EMBL" id="JBHSBB010000008">
    <property type="protein sequence ID" value="MFC4031679.1"/>
    <property type="molecule type" value="Genomic_DNA"/>
</dbReference>
<proteinExistence type="inferred from homology"/>
<dbReference type="CDD" id="cd14014">
    <property type="entry name" value="STKc_PknB_like"/>
    <property type="match status" value="1"/>
</dbReference>
<feature type="binding site" evidence="4">
    <location>
        <position position="44"/>
    </location>
    <ligand>
        <name>ATP</name>
        <dbReference type="ChEBI" id="CHEBI:30616"/>
    </ligand>
</feature>
<dbReference type="Pfam" id="PF00069">
    <property type="entry name" value="Pkinase"/>
    <property type="match status" value="1"/>
</dbReference>
<dbReference type="RefSeq" id="WP_386427988.1">
    <property type="nucleotide sequence ID" value="NZ_JBHSBB010000008.1"/>
</dbReference>
<keyword evidence="3 4" id="KW-0067">ATP-binding</keyword>
<evidence type="ECO:0000313" key="8">
    <source>
        <dbReference type="EMBL" id="MFC4031679.1"/>
    </source>
</evidence>